<reference evidence="1" key="1">
    <citation type="submission" date="2022-12" db="EMBL/GenBank/DDBJ databases">
        <authorList>
            <person name="Petersen C."/>
        </authorList>
    </citation>
    <scope>NUCLEOTIDE SEQUENCE</scope>
    <source>
        <strain evidence="1">IBT 29495</strain>
    </source>
</reference>
<protein>
    <submittedName>
        <fullName evidence="1">Uncharacterized protein</fullName>
    </submittedName>
</protein>
<organism evidence="1 2">
    <name type="scientific">Penicillium fimorum</name>
    <dbReference type="NCBI Taxonomy" id="1882269"/>
    <lineage>
        <taxon>Eukaryota</taxon>
        <taxon>Fungi</taxon>
        <taxon>Dikarya</taxon>
        <taxon>Ascomycota</taxon>
        <taxon>Pezizomycotina</taxon>
        <taxon>Eurotiomycetes</taxon>
        <taxon>Eurotiomycetidae</taxon>
        <taxon>Eurotiales</taxon>
        <taxon>Aspergillaceae</taxon>
        <taxon>Penicillium</taxon>
    </lineage>
</organism>
<comment type="caution">
    <text evidence="1">The sequence shown here is derived from an EMBL/GenBank/DDBJ whole genome shotgun (WGS) entry which is preliminary data.</text>
</comment>
<dbReference type="EMBL" id="JAPWDS010000002">
    <property type="protein sequence ID" value="KAJ5514714.1"/>
    <property type="molecule type" value="Genomic_DNA"/>
</dbReference>
<accession>A0A9X0CAN4</accession>
<evidence type="ECO:0000313" key="2">
    <source>
        <dbReference type="Proteomes" id="UP001149954"/>
    </source>
</evidence>
<reference evidence="1" key="2">
    <citation type="journal article" date="2023" name="IMA Fungus">
        <title>Comparative genomic study of the Penicillium genus elucidates a diverse pangenome and 15 lateral gene transfer events.</title>
        <authorList>
            <person name="Petersen C."/>
            <person name="Sorensen T."/>
            <person name="Nielsen M.R."/>
            <person name="Sondergaard T.E."/>
            <person name="Sorensen J.L."/>
            <person name="Fitzpatrick D.A."/>
            <person name="Frisvad J.C."/>
            <person name="Nielsen K.L."/>
        </authorList>
    </citation>
    <scope>NUCLEOTIDE SEQUENCE</scope>
    <source>
        <strain evidence="1">IBT 29495</strain>
    </source>
</reference>
<keyword evidence="2" id="KW-1185">Reference proteome</keyword>
<dbReference type="OrthoDB" id="4340892at2759"/>
<sequence>MGQDSVFIVPSEHLDGLEGFEDAGWVGPQLWEDPDNDKAHWITVIIPQEMENNHSEEDIMQYMPQNVRTQRAIVSASAMHNLGMVCISLPVPVSTASTTAILARAEADVYKWLKFIRAGIVTLDWKVIFGRQSWAIEP</sequence>
<name>A0A9X0CAN4_9EURO</name>
<evidence type="ECO:0000313" key="1">
    <source>
        <dbReference type="EMBL" id="KAJ5514714.1"/>
    </source>
</evidence>
<proteinExistence type="predicted"/>
<gene>
    <name evidence="1" type="ORF">N7463_004266</name>
</gene>
<dbReference type="AlphaFoldDB" id="A0A9X0CAN4"/>
<dbReference type="Proteomes" id="UP001149954">
    <property type="component" value="Unassembled WGS sequence"/>
</dbReference>